<evidence type="ECO:0000256" key="1">
    <source>
        <dbReference type="SAM" id="MobiDB-lite"/>
    </source>
</evidence>
<keyword evidence="3" id="KW-1185">Reference proteome</keyword>
<comment type="caution">
    <text evidence="2">The sequence shown here is derived from an EMBL/GenBank/DDBJ whole genome shotgun (WGS) entry which is preliminary data.</text>
</comment>
<dbReference type="CDD" id="cd17039">
    <property type="entry name" value="Ubl_ubiquitin_like"/>
    <property type="match status" value="1"/>
</dbReference>
<evidence type="ECO:0008006" key="4">
    <source>
        <dbReference type="Google" id="ProtNLM"/>
    </source>
</evidence>
<accession>A0AAU9ICP3</accession>
<dbReference type="Gene3D" id="3.10.20.90">
    <property type="entry name" value="Phosphatidylinositol 3-kinase Catalytic Subunit, Chain A, domain 1"/>
    <property type="match status" value="1"/>
</dbReference>
<gene>
    <name evidence="2" type="ORF">BSTOLATCC_MIC3524</name>
</gene>
<dbReference type="SUPFAM" id="SSF54236">
    <property type="entry name" value="Ubiquitin-like"/>
    <property type="match status" value="1"/>
</dbReference>
<feature type="compositionally biased region" description="Polar residues" evidence="1">
    <location>
        <begin position="1"/>
        <end position="17"/>
    </location>
</feature>
<reference evidence="2" key="1">
    <citation type="submission" date="2021-09" db="EMBL/GenBank/DDBJ databases">
        <authorList>
            <consortium name="AG Swart"/>
            <person name="Singh M."/>
            <person name="Singh A."/>
            <person name="Seah K."/>
            <person name="Emmerich C."/>
        </authorList>
    </citation>
    <scope>NUCLEOTIDE SEQUENCE</scope>
    <source>
        <strain evidence="2">ATCC30299</strain>
    </source>
</reference>
<dbReference type="AlphaFoldDB" id="A0AAU9ICP3"/>
<evidence type="ECO:0000313" key="2">
    <source>
        <dbReference type="EMBL" id="CAG9311232.1"/>
    </source>
</evidence>
<proteinExistence type="predicted"/>
<dbReference type="Proteomes" id="UP001162131">
    <property type="component" value="Unassembled WGS sequence"/>
</dbReference>
<feature type="region of interest" description="Disordered" evidence="1">
    <location>
        <begin position="1"/>
        <end position="25"/>
    </location>
</feature>
<dbReference type="InterPro" id="IPR029071">
    <property type="entry name" value="Ubiquitin-like_domsf"/>
</dbReference>
<dbReference type="EMBL" id="CAJZBQ010000004">
    <property type="protein sequence ID" value="CAG9311232.1"/>
    <property type="molecule type" value="Genomic_DNA"/>
</dbReference>
<evidence type="ECO:0000313" key="3">
    <source>
        <dbReference type="Proteomes" id="UP001162131"/>
    </source>
</evidence>
<protein>
    <recommendedName>
        <fullName evidence="4">Ubiquitin-like domain-containing protein</fullName>
    </recommendedName>
</protein>
<organism evidence="2 3">
    <name type="scientific">Blepharisma stoltei</name>
    <dbReference type="NCBI Taxonomy" id="1481888"/>
    <lineage>
        <taxon>Eukaryota</taxon>
        <taxon>Sar</taxon>
        <taxon>Alveolata</taxon>
        <taxon>Ciliophora</taxon>
        <taxon>Postciliodesmatophora</taxon>
        <taxon>Heterotrichea</taxon>
        <taxon>Heterotrichida</taxon>
        <taxon>Blepharismidae</taxon>
        <taxon>Blepharisma</taxon>
    </lineage>
</organism>
<sequence length="179" mass="19677">MGQTSSTQTPPNVTQRIKPTPGTAGTRIVRKNTVSVYSESNNQIFTLKVTFDMTISHLKQMLPGEKIQLMLDDKLLPNSGILQDLGISEQSLLRIVSHEKISDRTTSTVDSISDSVFVPKIIGPKREVQAKPTKPNCESILSSCSSIDGIQVGINLPSLAVPDVTLKRSYEYKSKKTLY</sequence>
<name>A0AAU9ICP3_9CILI</name>